<protein>
    <submittedName>
        <fullName evidence="1">Uncharacterized protein</fullName>
    </submittedName>
</protein>
<evidence type="ECO:0000313" key="1">
    <source>
        <dbReference type="EMBL" id="GAA0762303.1"/>
    </source>
</evidence>
<dbReference type="Proteomes" id="UP001500279">
    <property type="component" value="Unassembled WGS sequence"/>
</dbReference>
<keyword evidence="2" id="KW-1185">Reference proteome</keyword>
<evidence type="ECO:0000313" key="2">
    <source>
        <dbReference type="Proteomes" id="UP001500279"/>
    </source>
</evidence>
<dbReference type="RefSeq" id="WP_141291077.1">
    <property type="nucleotide sequence ID" value="NZ_BAAAEW010000033.1"/>
</dbReference>
<gene>
    <name evidence="1" type="ORF">GCM10009107_46640</name>
</gene>
<name>A0ABN1KCS6_9BURK</name>
<sequence>MSNSLSNVSIKVAGLGTLIVYGAEGSVDGPVLKCGGGQTVDGQDPPEQQGVYDISSSQRSFTNVTCIDASAQTWTFQLSNAIAAE</sequence>
<reference evidence="1 2" key="1">
    <citation type="journal article" date="2019" name="Int. J. Syst. Evol. Microbiol.">
        <title>The Global Catalogue of Microorganisms (GCM) 10K type strain sequencing project: providing services to taxonomists for standard genome sequencing and annotation.</title>
        <authorList>
            <consortium name="The Broad Institute Genomics Platform"/>
            <consortium name="The Broad Institute Genome Sequencing Center for Infectious Disease"/>
            <person name="Wu L."/>
            <person name="Ma J."/>
        </authorList>
    </citation>
    <scope>NUCLEOTIDE SEQUENCE [LARGE SCALE GENOMIC DNA]</scope>
    <source>
        <strain evidence="1 2">JCM 15503</strain>
    </source>
</reference>
<accession>A0ABN1KCS6</accession>
<proteinExistence type="predicted"/>
<comment type="caution">
    <text evidence="1">The sequence shown here is derived from an EMBL/GenBank/DDBJ whole genome shotgun (WGS) entry which is preliminary data.</text>
</comment>
<dbReference type="EMBL" id="BAAAEW010000033">
    <property type="protein sequence ID" value="GAA0762303.1"/>
    <property type="molecule type" value="Genomic_DNA"/>
</dbReference>
<organism evidence="1 2">
    <name type="scientific">Ideonella azotifigens</name>
    <dbReference type="NCBI Taxonomy" id="513160"/>
    <lineage>
        <taxon>Bacteria</taxon>
        <taxon>Pseudomonadati</taxon>
        <taxon>Pseudomonadota</taxon>
        <taxon>Betaproteobacteria</taxon>
        <taxon>Burkholderiales</taxon>
        <taxon>Sphaerotilaceae</taxon>
        <taxon>Ideonella</taxon>
    </lineage>
</organism>